<keyword evidence="1" id="KW-1133">Transmembrane helix</keyword>
<feature type="transmembrane region" description="Helical" evidence="1">
    <location>
        <begin position="130"/>
        <end position="150"/>
    </location>
</feature>
<accession>A0A1I8AZA0</accession>
<protein>
    <submittedName>
        <fullName evidence="3">DUF368 domain-containing protein</fullName>
    </submittedName>
</protein>
<sequence length="199" mass="22027">MPVIHGNICGVLILLTKKFLGYRYDHIDNRGNFIDSSGRRLVFVKPPKPLSPEAKQFWIGFWIGGIICAIISYNLTENLIEDKSDPNQTLLLTFLGGVFGGLIVGSFFMVIYKARHGTLFYSEETKAGELFILGFGIGFVVFAIIFGTAARKLSPYLEDYFEDKKDLDDLPTHACIIGGIAGGLLLGTLFCFCQKAGER</sequence>
<dbReference type="AlphaFoldDB" id="A0A1I8AZA0"/>
<feature type="transmembrane region" description="Helical" evidence="1">
    <location>
        <begin position="88"/>
        <end position="110"/>
    </location>
</feature>
<feature type="transmembrane region" description="Helical" evidence="1">
    <location>
        <begin position="170"/>
        <end position="193"/>
    </location>
</feature>
<name>A0A1I8AZA0_MELHA</name>
<evidence type="ECO:0000256" key="1">
    <source>
        <dbReference type="SAM" id="Phobius"/>
    </source>
</evidence>
<keyword evidence="1" id="KW-0812">Transmembrane</keyword>
<keyword evidence="1" id="KW-0472">Membrane</keyword>
<proteinExistence type="predicted"/>
<evidence type="ECO:0000313" key="2">
    <source>
        <dbReference type="Proteomes" id="UP000095281"/>
    </source>
</evidence>
<keyword evidence="2" id="KW-1185">Reference proteome</keyword>
<evidence type="ECO:0000313" key="3">
    <source>
        <dbReference type="WBParaSite" id="MhA1_Contig1109.frz3.gene11"/>
    </source>
</evidence>
<dbReference type="WBParaSite" id="MhA1_Contig1109.frz3.gene11">
    <property type="protein sequence ID" value="MhA1_Contig1109.frz3.gene11"/>
    <property type="gene ID" value="MhA1_Contig1109.frz3.gene11"/>
</dbReference>
<organism evidence="2 3">
    <name type="scientific">Meloidogyne hapla</name>
    <name type="common">Root-knot nematode worm</name>
    <dbReference type="NCBI Taxonomy" id="6305"/>
    <lineage>
        <taxon>Eukaryota</taxon>
        <taxon>Metazoa</taxon>
        <taxon>Ecdysozoa</taxon>
        <taxon>Nematoda</taxon>
        <taxon>Chromadorea</taxon>
        <taxon>Rhabditida</taxon>
        <taxon>Tylenchina</taxon>
        <taxon>Tylenchomorpha</taxon>
        <taxon>Tylenchoidea</taxon>
        <taxon>Meloidogynidae</taxon>
        <taxon>Meloidogyninae</taxon>
        <taxon>Meloidogyne</taxon>
    </lineage>
</organism>
<feature type="transmembrane region" description="Helical" evidence="1">
    <location>
        <begin position="57"/>
        <end position="76"/>
    </location>
</feature>
<reference evidence="3" key="1">
    <citation type="submission" date="2016-11" db="UniProtKB">
        <authorList>
            <consortium name="WormBaseParasite"/>
        </authorList>
    </citation>
    <scope>IDENTIFICATION</scope>
</reference>
<dbReference type="Proteomes" id="UP000095281">
    <property type="component" value="Unplaced"/>
</dbReference>